<dbReference type="SMART" id="SM00355">
    <property type="entry name" value="ZnF_C2H2"/>
    <property type="match status" value="3"/>
</dbReference>
<dbReference type="GO" id="GO:0008270">
    <property type="term" value="F:zinc ion binding"/>
    <property type="evidence" value="ECO:0007669"/>
    <property type="project" value="UniProtKB-KW"/>
</dbReference>
<keyword evidence="4 7" id="KW-0863">Zinc-finger</keyword>
<keyword evidence="6" id="KW-0539">Nucleus</keyword>
<proteinExistence type="predicted"/>
<dbReference type="Pfam" id="PF00096">
    <property type="entry name" value="zf-C2H2"/>
    <property type="match status" value="1"/>
</dbReference>
<evidence type="ECO:0000256" key="2">
    <source>
        <dbReference type="ARBA" id="ARBA00022723"/>
    </source>
</evidence>
<dbReference type="PANTHER" id="PTHR23235">
    <property type="entry name" value="KRUEPPEL-LIKE TRANSCRIPTION FACTOR"/>
    <property type="match status" value="1"/>
</dbReference>
<accession>A0A8J2JGN4</accession>
<dbReference type="Proteomes" id="UP000708208">
    <property type="component" value="Unassembled WGS sequence"/>
</dbReference>
<dbReference type="FunFam" id="3.30.160.60:FF:001102">
    <property type="entry name" value="Transcription factor IIIA"/>
    <property type="match status" value="1"/>
</dbReference>
<organism evidence="10 11">
    <name type="scientific">Allacma fusca</name>
    <dbReference type="NCBI Taxonomy" id="39272"/>
    <lineage>
        <taxon>Eukaryota</taxon>
        <taxon>Metazoa</taxon>
        <taxon>Ecdysozoa</taxon>
        <taxon>Arthropoda</taxon>
        <taxon>Hexapoda</taxon>
        <taxon>Collembola</taxon>
        <taxon>Symphypleona</taxon>
        <taxon>Sminthuridae</taxon>
        <taxon>Allacma</taxon>
    </lineage>
</organism>
<feature type="region of interest" description="Disordered" evidence="8">
    <location>
        <begin position="43"/>
        <end position="84"/>
    </location>
</feature>
<evidence type="ECO:0000259" key="9">
    <source>
        <dbReference type="PROSITE" id="PS50157"/>
    </source>
</evidence>
<dbReference type="GO" id="GO:0005634">
    <property type="term" value="C:nucleus"/>
    <property type="evidence" value="ECO:0007669"/>
    <property type="project" value="UniProtKB-SubCell"/>
</dbReference>
<name>A0A8J2JGN4_9HEXA</name>
<evidence type="ECO:0000256" key="8">
    <source>
        <dbReference type="SAM" id="MobiDB-lite"/>
    </source>
</evidence>
<evidence type="ECO:0000256" key="3">
    <source>
        <dbReference type="ARBA" id="ARBA00022737"/>
    </source>
</evidence>
<comment type="caution">
    <text evidence="10">The sequence shown here is derived from an EMBL/GenBank/DDBJ whole genome shotgun (WGS) entry which is preliminary data.</text>
</comment>
<comment type="subcellular location">
    <subcellularLocation>
        <location evidence="1">Nucleus</location>
    </subcellularLocation>
</comment>
<evidence type="ECO:0000313" key="11">
    <source>
        <dbReference type="Proteomes" id="UP000708208"/>
    </source>
</evidence>
<protein>
    <recommendedName>
        <fullName evidence="9">C2H2-type domain-containing protein</fullName>
    </recommendedName>
</protein>
<feature type="compositionally biased region" description="Low complexity" evidence="8">
    <location>
        <begin position="1"/>
        <end position="12"/>
    </location>
</feature>
<feature type="compositionally biased region" description="Polar residues" evidence="8">
    <location>
        <begin position="17"/>
        <end position="28"/>
    </location>
</feature>
<dbReference type="PROSITE" id="PS50157">
    <property type="entry name" value="ZINC_FINGER_C2H2_2"/>
    <property type="match status" value="3"/>
</dbReference>
<dbReference type="InterPro" id="IPR013087">
    <property type="entry name" value="Znf_C2H2_type"/>
</dbReference>
<sequence length="415" mass="45510">MALDLSTSLSLSPPCTPQMNQEDSNSQEAALEAVKTLLLISSLGSPGPKKGWKSSGIRGISHGLLTPQSSDVDSEEEEKELRDSGIPMDLAMRKKGHSLSSVLNKPPPAPMCQPRASVIMLAHSDGTFEPAKLFSESKQRSTEQRPTAEPVKEQPPAEDLPSRKTSGSEMTSGHRDKNIPLTRGVVAMSGDDTFGSCIATSTRAPVFVSGSPNLPNIASQNSIRPIAIAPKMLPIMTLLPVGQQNPNGTILYVPSVFKSRVGGQDPQQTFIMPQLLFPAGTAVVGNNSVVNVKGQNQDRRRTYCCTREGCSKTYYKSSHLKAHERTHTGEKPFACTWENCGRKFSRSDELSRHRRTHTGEKRFQCTACGRRFLRSDHLAKHNKRHLKEQKKPNLKETQIAPAFSFYISQATPRAP</sequence>
<reference evidence="10" key="1">
    <citation type="submission" date="2021-06" db="EMBL/GenBank/DDBJ databases">
        <authorList>
            <person name="Hodson N. C."/>
            <person name="Mongue J. A."/>
            <person name="Jaron S. K."/>
        </authorList>
    </citation>
    <scope>NUCLEOTIDE SEQUENCE</scope>
</reference>
<gene>
    <name evidence="10" type="ORF">AFUS01_LOCUS7072</name>
</gene>
<keyword evidence="5" id="KW-0862">Zinc</keyword>
<dbReference type="FunFam" id="3.30.160.60:FF:000018">
    <property type="entry name" value="Krueppel-like factor 15"/>
    <property type="match status" value="1"/>
</dbReference>
<dbReference type="GO" id="GO:0000981">
    <property type="term" value="F:DNA-binding transcription factor activity, RNA polymerase II-specific"/>
    <property type="evidence" value="ECO:0007669"/>
    <property type="project" value="TreeGrafter"/>
</dbReference>
<feature type="domain" description="C2H2-type" evidence="9">
    <location>
        <begin position="303"/>
        <end position="332"/>
    </location>
</feature>
<dbReference type="AlphaFoldDB" id="A0A8J2JGN4"/>
<feature type="domain" description="C2H2-type" evidence="9">
    <location>
        <begin position="333"/>
        <end position="362"/>
    </location>
</feature>
<dbReference type="GO" id="GO:0000978">
    <property type="term" value="F:RNA polymerase II cis-regulatory region sequence-specific DNA binding"/>
    <property type="evidence" value="ECO:0007669"/>
    <property type="project" value="TreeGrafter"/>
</dbReference>
<dbReference type="FunFam" id="3.30.160.60:FF:000624">
    <property type="entry name" value="zinc finger protein 697"/>
    <property type="match status" value="1"/>
</dbReference>
<dbReference type="PROSITE" id="PS00028">
    <property type="entry name" value="ZINC_FINGER_C2H2_1"/>
    <property type="match status" value="3"/>
</dbReference>
<evidence type="ECO:0000256" key="4">
    <source>
        <dbReference type="ARBA" id="ARBA00022771"/>
    </source>
</evidence>
<feature type="region of interest" description="Disordered" evidence="8">
    <location>
        <begin position="134"/>
        <end position="177"/>
    </location>
</feature>
<keyword evidence="2" id="KW-0479">Metal-binding</keyword>
<keyword evidence="3" id="KW-0677">Repeat</keyword>
<evidence type="ECO:0000256" key="7">
    <source>
        <dbReference type="PROSITE-ProRule" id="PRU00042"/>
    </source>
</evidence>
<feature type="domain" description="C2H2-type" evidence="9">
    <location>
        <begin position="363"/>
        <end position="390"/>
    </location>
</feature>
<dbReference type="EMBL" id="CAJVCH010047321">
    <property type="protein sequence ID" value="CAG7717627.1"/>
    <property type="molecule type" value="Genomic_DNA"/>
</dbReference>
<dbReference type="OrthoDB" id="4748970at2759"/>
<evidence type="ECO:0000313" key="10">
    <source>
        <dbReference type="EMBL" id="CAG7717627.1"/>
    </source>
</evidence>
<evidence type="ECO:0000256" key="1">
    <source>
        <dbReference type="ARBA" id="ARBA00004123"/>
    </source>
</evidence>
<keyword evidence="11" id="KW-1185">Reference proteome</keyword>
<evidence type="ECO:0000256" key="5">
    <source>
        <dbReference type="ARBA" id="ARBA00022833"/>
    </source>
</evidence>
<feature type="region of interest" description="Disordered" evidence="8">
    <location>
        <begin position="1"/>
        <end position="29"/>
    </location>
</feature>
<dbReference type="PANTHER" id="PTHR23235:SF164">
    <property type="entry name" value="C2H2-TYPE DOMAIN-CONTAINING PROTEIN"/>
    <property type="match status" value="1"/>
</dbReference>
<evidence type="ECO:0000256" key="6">
    <source>
        <dbReference type="ARBA" id="ARBA00023242"/>
    </source>
</evidence>